<dbReference type="InterPro" id="IPR014036">
    <property type="entry name" value="DeoR-like_C"/>
</dbReference>
<evidence type="ECO:0000256" key="2">
    <source>
        <dbReference type="ARBA" id="ARBA00023125"/>
    </source>
</evidence>
<sequence length="251" mass="28025">MYQQQRVQAIIEWLREVGQLTTKEIMAKFNTSRETARRDMMAVVQLGQAQRTHGGIVQTQKVLPVLDYLERQHQFPVAKKSMAAAVLPLIQPGMTVFLDTSTSVRAVAQQLHQAVTVFTTSLDNAFTLSTKPDVDLHLLGGRFEQKNRVFFAPANLQALQYLEFDLAIMGAASLEEKGAYVKDENDAALKRAAVAHARQVVILAENQKFQKKTPYLVAAWPDVDVLITDQTPAKEEQLPDNVEVMVAPPKD</sequence>
<organism evidence="5 6">
    <name type="scientific">Schleiferilactobacillus perolens DSM 12744</name>
    <dbReference type="NCBI Taxonomy" id="1423792"/>
    <lineage>
        <taxon>Bacteria</taxon>
        <taxon>Bacillati</taxon>
        <taxon>Bacillota</taxon>
        <taxon>Bacilli</taxon>
        <taxon>Lactobacillales</taxon>
        <taxon>Lactobacillaceae</taxon>
        <taxon>Schleiferilactobacillus</taxon>
    </lineage>
</organism>
<evidence type="ECO:0000256" key="3">
    <source>
        <dbReference type="ARBA" id="ARBA00023163"/>
    </source>
</evidence>
<keyword evidence="1" id="KW-0805">Transcription regulation</keyword>
<dbReference type="InterPro" id="IPR036390">
    <property type="entry name" value="WH_DNA-bd_sf"/>
</dbReference>
<gene>
    <name evidence="5" type="ORF">FD09_GL000819</name>
</gene>
<dbReference type="EMBL" id="AZEC01000013">
    <property type="protein sequence ID" value="KRL11092.1"/>
    <property type="molecule type" value="Genomic_DNA"/>
</dbReference>
<dbReference type="PANTHER" id="PTHR30363">
    <property type="entry name" value="HTH-TYPE TRANSCRIPTIONAL REGULATOR SRLR-RELATED"/>
    <property type="match status" value="1"/>
</dbReference>
<dbReference type="SUPFAM" id="SSF46785">
    <property type="entry name" value="Winged helix' DNA-binding domain"/>
    <property type="match status" value="1"/>
</dbReference>
<dbReference type="Pfam" id="PF08220">
    <property type="entry name" value="HTH_DeoR"/>
    <property type="match status" value="1"/>
</dbReference>
<dbReference type="SMART" id="SM00420">
    <property type="entry name" value="HTH_DEOR"/>
    <property type="match status" value="1"/>
</dbReference>
<feature type="domain" description="HTH deoR-type" evidence="4">
    <location>
        <begin position="3"/>
        <end position="58"/>
    </location>
</feature>
<dbReference type="Proteomes" id="UP000051330">
    <property type="component" value="Unassembled WGS sequence"/>
</dbReference>
<protein>
    <submittedName>
        <fullName evidence="5">Lactose transport regulator</fullName>
    </submittedName>
</protein>
<name>A0A0R1MYM2_9LACO</name>
<dbReference type="InterPro" id="IPR037171">
    <property type="entry name" value="NagB/RpiA_transferase-like"/>
</dbReference>
<dbReference type="PROSITE" id="PS00894">
    <property type="entry name" value="HTH_DEOR_1"/>
    <property type="match status" value="1"/>
</dbReference>
<dbReference type="InterPro" id="IPR018356">
    <property type="entry name" value="Tscrpt_reg_HTH_DeoR_CS"/>
</dbReference>
<evidence type="ECO:0000259" key="4">
    <source>
        <dbReference type="PROSITE" id="PS51000"/>
    </source>
</evidence>
<dbReference type="AlphaFoldDB" id="A0A0R1MYM2"/>
<dbReference type="SMART" id="SM01134">
    <property type="entry name" value="DeoRC"/>
    <property type="match status" value="1"/>
</dbReference>
<dbReference type="PROSITE" id="PS51000">
    <property type="entry name" value="HTH_DEOR_2"/>
    <property type="match status" value="1"/>
</dbReference>
<keyword evidence="6" id="KW-1185">Reference proteome</keyword>
<evidence type="ECO:0000256" key="1">
    <source>
        <dbReference type="ARBA" id="ARBA00023015"/>
    </source>
</evidence>
<dbReference type="InterPro" id="IPR001034">
    <property type="entry name" value="DeoR_HTH"/>
</dbReference>
<dbReference type="InterPro" id="IPR036388">
    <property type="entry name" value="WH-like_DNA-bd_sf"/>
</dbReference>
<dbReference type="SUPFAM" id="SSF100950">
    <property type="entry name" value="NagB/RpiA/CoA transferase-like"/>
    <property type="match status" value="1"/>
</dbReference>
<dbReference type="PANTHER" id="PTHR30363:SF51">
    <property type="entry name" value="HTH-TYPE TRANSCRIPTIONAL REPRESSOR GLCR"/>
    <property type="match status" value="1"/>
</dbReference>
<dbReference type="Gene3D" id="1.10.10.10">
    <property type="entry name" value="Winged helix-like DNA-binding domain superfamily/Winged helix DNA-binding domain"/>
    <property type="match status" value="1"/>
</dbReference>
<dbReference type="PATRIC" id="fig|1423792.3.peg.833"/>
<dbReference type="Pfam" id="PF00455">
    <property type="entry name" value="DeoRC"/>
    <property type="match status" value="1"/>
</dbReference>
<accession>A0A0R1MYM2</accession>
<dbReference type="GO" id="GO:0003700">
    <property type="term" value="F:DNA-binding transcription factor activity"/>
    <property type="evidence" value="ECO:0007669"/>
    <property type="project" value="InterPro"/>
</dbReference>
<evidence type="ECO:0000313" key="5">
    <source>
        <dbReference type="EMBL" id="KRL11092.1"/>
    </source>
</evidence>
<dbReference type="STRING" id="1423792.FD09_GL000819"/>
<evidence type="ECO:0000313" key="6">
    <source>
        <dbReference type="Proteomes" id="UP000051330"/>
    </source>
</evidence>
<keyword evidence="3" id="KW-0804">Transcription</keyword>
<comment type="caution">
    <text evidence="5">The sequence shown here is derived from an EMBL/GenBank/DDBJ whole genome shotgun (WGS) entry which is preliminary data.</text>
</comment>
<dbReference type="GO" id="GO:0003677">
    <property type="term" value="F:DNA binding"/>
    <property type="evidence" value="ECO:0007669"/>
    <property type="project" value="UniProtKB-KW"/>
</dbReference>
<keyword evidence="2" id="KW-0238">DNA-binding</keyword>
<reference evidence="5 6" key="1">
    <citation type="journal article" date="2015" name="Genome Announc.">
        <title>Expanding the biotechnology potential of lactobacilli through comparative genomics of 213 strains and associated genera.</title>
        <authorList>
            <person name="Sun Z."/>
            <person name="Harris H.M."/>
            <person name="McCann A."/>
            <person name="Guo C."/>
            <person name="Argimon S."/>
            <person name="Zhang W."/>
            <person name="Yang X."/>
            <person name="Jeffery I.B."/>
            <person name="Cooney J.C."/>
            <person name="Kagawa T.F."/>
            <person name="Liu W."/>
            <person name="Song Y."/>
            <person name="Salvetti E."/>
            <person name="Wrobel A."/>
            <person name="Rasinkangas P."/>
            <person name="Parkhill J."/>
            <person name="Rea M.C."/>
            <person name="O'Sullivan O."/>
            <person name="Ritari J."/>
            <person name="Douillard F.P."/>
            <person name="Paul Ross R."/>
            <person name="Yang R."/>
            <person name="Briner A.E."/>
            <person name="Felis G.E."/>
            <person name="de Vos W.M."/>
            <person name="Barrangou R."/>
            <person name="Klaenhammer T.R."/>
            <person name="Caufield P.W."/>
            <person name="Cui Y."/>
            <person name="Zhang H."/>
            <person name="O'Toole P.W."/>
        </authorList>
    </citation>
    <scope>NUCLEOTIDE SEQUENCE [LARGE SCALE GENOMIC DNA]</scope>
    <source>
        <strain evidence="5 6">DSM 12744</strain>
    </source>
</reference>
<dbReference type="Gene3D" id="3.40.50.1360">
    <property type="match status" value="1"/>
</dbReference>
<dbReference type="InterPro" id="IPR050313">
    <property type="entry name" value="Carb_Metab_HTH_regulators"/>
</dbReference>
<dbReference type="RefSeq" id="WP_162261516.1">
    <property type="nucleotide sequence ID" value="NZ_AZEC01000013.1"/>
</dbReference>
<proteinExistence type="predicted"/>